<feature type="binding site" evidence="11">
    <location>
        <begin position="57"/>
        <end position="61"/>
    </location>
    <ligand>
        <name>FMN</name>
        <dbReference type="ChEBI" id="CHEBI:58210"/>
    </ligand>
</feature>
<keyword evidence="8 11" id="KW-0560">Oxidoreductase</keyword>
<feature type="binding site" evidence="11">
    <location>
        <position position="233"/>
    </location>
    <ligand>
        <name>FMN</name>
        <dbReference type="ChEBI" id="CHEBI:58210"/>
    </ligand>
</feature>
<dbReference type="Proteomes" id="UP000297737">
    <property type="component" value="Unassembled WGS sequence"/>
</dbReference>
<dbReference type="GO" id="GO:0005886">
    <property type="term" value="C:plasma membrane"/>
    <property type="evidence" value="ECO:0007669"/>
    <property type="project" value="UniProtKB-SubCell"/>
</dbReference>
<evidence type="ECO:0000256" key="9">
    <source>
        <dbReference type="ARBA" id="ARBA00023136"/>
    </source>
</evidence>
<keyword evidence="7 11" id="KW-0665">Pyrimidine biosynthesis</keyword>
<dbReference type="NCBIfam" id="TIGR01036">
    <property type="entry name" value="pyrD_sub2"/>
    <property type="match status" value="1"/>
</dbReference>
<dbReference type="InterPro" id="IPR005720">
    <property type="entry name" value="Dihydroorotate_DH_cat"/>
</dbReference>
<keyword evidence="11" id="KW-1003">Cell membrane</keyword>
<feature type="binding site" evidence="11">
    <location>
        <begin position="305"/>
        <end position="306"/>
    </location>
    <ligand>
        <name>FMN</name>
        <dbReference type="ChEBI" id="CHEBI:58210"/>
    </ligand>
</feature>
<evidence type="ECO:0000313" key="14">
    <source>
        <dbReference type="Proteomes" id="UP000297737"/>
    </source>
</evidence>
<dbReference type="HAMAP" id="MF_00225">
    <property type="entry name" value="DHO_dh_type2"/>
    <property type="match status" value="1"/>
</dbReference>
<feature type="binding site" evidence="11">
    <location>
        <position position="255"/>
    </location>
    <ligand>
        <name>FMN</name>
        <dbReference type="ChEBI" id="CHEBI:58210"/>
    </ligand>
</feature>
<dbReference type="AlphaFoldDB" id="A0A4Y9EJZ0"/>
<evidence type="ECO:0000256" key="10">
    <source>
        <dbReference type="ARBA" id="ARBA00048639"/>
    </source>
</evidence>
<feature type="binding site" evidence="11">
    <location>
        <position position="171"/>
    </location>
    <ligand>
        <name>substrate</name>
    </ligand>
</feature>
<gene>
    <name evidence="11" type="primary">pyrD</name>
    <name evidence="13" type="ORF">EUV02_12215</name>
</gene>
<dbReference type="CDD" id="cd04738">
    <property type="entry name" value="DHOD_2_like"/>
    <property type="match status" value="1"/>
</dbReference>
<comment type="similarity">
    <text evidence="4 11">Belongs to the dihydroorotate dehydrogenase family. Type 2 subfamily.</text>
</comment>
<feature type="binding site" evidence="11">
    <location>
        <position position="61"/>
    </location>
    <ligand>
        <name>substrate</name>
    </ligand>
</feature>
<dbReference type="InterPro" id="IPR001295">
    <property type="entry name" value="Dihydroorotate_DH_CS"/>
</dbReference>
<evidence type="ECO:0000313" key="13">
    <source>
        <dbReference type="EMBL" id="TFU01073.1"/>
    </source>
</evidence>
<reference evidence="13 14" key="1">
    <citation type="submission" date="2019-02" db="EMBL/GenBank/DDBJ databases">
        <title>Polymorphobacter sp. isolated from the lake at the Tibet of China.</title>
        <authorList>
            <person name="Li A."/>
        </authorList>
    </citation>
    <scope>NUCLEOTIDE SEQUENCE [LARGE SCALE GENOMIC DNA]</scope>
    <source>
        <strain evidence="13 14">DJ1R-1</strain>
    </source>
</reference>
<evidence type="ECO:0000256" key="4">
    <source>
        <dbReference type="ARBA" id="ARBA00005359"/>
    </source>
</evidence>
<evidence type="ECO:0000256" key="8">
    <source>
        <dbReference type="ARBA" id="ARBA00023002"/>
    </source>
</evidence>
<dbReference type="GO" id="GO:0006207">
    <property type="term" value="P:'de novo' pyrimidine nucleobase biosynthetic process"/>
    <property type="evidence" value="ECO:0007669"/>
    <property type="project" value="UniProtKB-UniRule"/>
</dbReference>
<feature type="binding site" evidence="11">
    <location>
        <position position="166"/>
    </location>
    <ligand>
        <name>FMN</name>
        <dbReference type="ChEBI" id="CHEBI:58210"/>
    </ligand>
</feature>
<dbReference type="SUPFAM" id="SSF51395">
    <property type="entry name" value="FMN-linked oxidoreductases"/>
    <property type="match status" value="1"/>
</dbReference>
<comment type="caution">
    <text evidence="13">The sequence shown here is derived from an EMBL/GenBank/DDBJ whole genome shotgun (WGS) entry which is preliminary data.</text>
</comment>
<evidence type="ECO:0000256" key="5">
    <source>
        <dbReference type="ARBA" id="ARBA00022630"/>
    </source>
</evidence>
<organism evidence="13 14">
    <name type="scientific">Glacieibacterium arshaanense</name>
    <dbReference type="NCBI Taxonomy" id="2511025"/>
    <lineage>
        <taxon>Bacteria</taxon>
        <taxon>Pseudomonadati</taxon>
        <taxon>Pseudomonadota</taxon>
        <taxon>Alphaproteobacteria</taxon>
        <taxon>Sphingomonadales</taxon>
        <taxon>Sphingosinicellaceae</taxon>
        <taxon>Glacieibacterium</taxon>
    </lineage>
</organism>
<feature type="binding site" evidence="11">
    <location>
        <position position="81"/>
    </location>
    <ligand>
        <name>FMN</name>
        <dbReference type="ChEBI" id="CHEBI:58210"/>
    </ligand>
</feature>
<dbReference type="PROSITE" id="PS00912">
    <property type="entry name" value="DHODEHASE_2"/>
    <property type="match status" value="1"/>
</dbReference>
<dbReference type="EMBL" id="SIHO01000003">
    <property type="protein sequence ID" value="TFU01073.1"/>
    <property type="molecule type" value="Genomic_DNA"/>
</dbReference>
<dbReference type="RefSeq" id="WP_135246577.1">
    <property type="nucleotide sequence ID" value="NZ_SIHO01000003.1"/>
</dbReference>
<evidence type="ECO:0000256" key="1">
    <source>
        <dbReference type="ARBA" id="ARBA00003125"/>
    </source>
</evidence>
<feature type="binding site" evidence="11">
    <location>
        <position position="205"/>
    </location>
    <ligand>
        <name>FMN</name>
        <dbReference type="ChEBI" id="CHEBI:58210"/>
    </ligand>
</feature>
<dbReference type="GO" id="GO:0005737">
    <property type="term" value="C:cytoplasm"/>
    <property type="evidence" value="ECO:0007669"/>
    <property type="project" value="InterPro"/>
</dbReference>
<feature type="domain" description="Dihydroorotate dehydrogenase catalytic" evidence="12">
    <location>
        <begin position="39"/>
        <end position="327"/>
    </location>
</feature>
<proteinExistence type="inferred from homology"/>
<comment type="catalytic activity">
    <reaction evidence="10 11">
        <text>(S)-dihydroorotate + a quinone = orotate + a quinol</text>
        <dbReference type="Rhea" id="RHEA:30187"/>
        <dbReference type="ChEBI" id="CHEBI:24646"/>
        <dbReference type="ChEBI" id="CHEBI:30839"/>
        <dbReference type="ChEBI" id="CHEBI:30864"/>
        <dbReference type="ChEBI" id="CHEBI:132124"/>
        <dbReference type="EC" id="1.3.5.2"/>
    </reaction>
</comment>
<dbReference type="NCBIfam" id="NF003652">
    <property type="entry name" value="PRK05286.2-5"/>
    <property type="match status" value="1"/>
</dbReference>
<evidence type="ECO:0000256" key="7">
    <source>
        <dbReference type="ARBA" id="ARBA00022975"/>
    </source>
</evidence>
<comment type="cofactor">
    <cofactor evidence="11">
        <name>FMN</name>
        <dbReference type="ChEBI" id="CHEBI:58210"/>
    </cofactor>
    <text evidence="11">Binds 1 FMN per subunit.</text>
</comment>
<dbReference type="GO" id="GO:0044205">
    <property type="term" value="P:'de novo' UMP biosynthetic process"/>
    <property type="evidence" value="ECO:0007669"/>
    <property type="project" value="UniProtKB-UniRule"/>
</dbReference>
<evidence type="ECO:0000256" key="3">
    <source>
        <dbReference type="ARBA" id="ARBA00005161"/>
    </source>
</evidence>
<evidence type="ECO:0000256" key="2">
    <source>
        <dbReference type="ARBA" id="ARBA00004370"/>
    </source>
</evidence>
<comment type="function">
    <text evidence="1 11">Catalyzes the conversion of dihydroorotate to orotate with quinone as electron acceptor.</text>
</comment>
<dbReference type="Gene3D" id="3.20.20.70">
    <property type="entry name" value="Aldolase class I"/>
    <property type="match status" value="1"/>
</dbReference>
<dbReference type="PANTHER" id="PTHR48109">
    <property type="entry name" value="DIHYDROOROTATE DEHYDROGENASE (QUINONE), MITOCHONDRIAL-RELATED"/>
    <property type="match status" value="1"/>
</dbReference>
<sequence length="343" mass="36645">MFRLLRPLLFLLDAERAHRLTLAAVGMGMGKTAKPDDPMLSTTVAGLTFPNPVGIAAGFDKNAEVPDDMLRLGFGFAEVGTVTPEPQDGNPRPRIFRLREDEAVINRLGFNNEGLEAVRDRLAARHGLPGQVGVNVGANKDSVDRIRDYATGVRGMGRWASYITVNISSPNTPGLRALQDRAELTRLVSAVIAARGPLLLPLFVKVAPDLQPEDVADIADVITGSGIDGLIISNTTLARDGLTSRNADEAGGMSGKPLMERSTAILRDFRRATGGKLPLIGVGGISSGADAYAKIRAGASLVQLYTGLVYKGPELITDIKRDLVRLLRRDGFRRVSEAVGVDS</sequence>
<keyword evidence="9 11" id="KW-0472">Membrane</keyword>
<comment type="pathway">
    <text evidence="3 11">Pyrimidine metabolism; UMP biosynthesis via de novo pathway; orotate from (S)-dihydroorotate (quinone route): step 1/1.</text>
</comment>
<comment type="subunit">
    <text evidence="11">Monomer.</text>
</comment>
<protein>
    <recommendedName>
        <fullName evidence="11">Dihydroorotate dehydrogenase (quinone)</fullName>
        <ecNumber evidence="11">1.3.5.2</ecNumber>
    </recommendedName>
    <alternativeName>
        <fullName evidence="11">DHOdehase</fullName>
        <shortName evidence="11">DHOD</shortName>
        <shortName evidence="11">DHODase</shortName>
    </alternativeName>
    <alternativeName>
        <fullName evidence="11">Dihydroorotate oxidase</fullName>
    </alternativeName>
</protein>
<keyword evidence="6 11" id="KW-0288">FMN</keyword>
<evidence type="ECO:0000259" key="12">
    <source>
        <dbReference type="Pfam" id="PF01180"/>
    </source>
</evidence>
<dbReference type="InterPro" id="IPR005719">
    <property type="entry name" value="Dihydroorotate_DH_2"/>
</dbReference>
<dbReference type="PROSITE" id="PS00911">
    <property type="entry name" value="DHODEHASE_1"/>
    <property type="match status" value="1"/>
</dbReference>
<dbReference type="InterPro" id="IPR050074">
    <property type="entry name" value="DHO_dehydrogenase"/>
</dbReference>
<feature type="binding site" evidence="11">
    <location>
        <position position="284"/>
    </location>
    <ligand>
        <name>FMN</name>
        <dbReference type="ChEBI" id="CHEBI:58210"/>
    </ligand>
</feature>
<keyword evidence="14" id="KW-1185">Reference proteome</keyword>
<dbReference type="Pfam" id="PF01180">
    <property type="entry name" value="DHO_dh"/>
    <property type="match status" value="1"/>
</dbReference>
<accession>A0A4Y9EJZ0</accession>
<dbReference type="InterPro" id="IPR013785">
    <property type="entry name" value="Aldolase_TIM"/>
</dbReference>
<feature type="binding site" evidence="11">
    <location>
        <begin position="234"/>
        <end position="235"/>
    </location>
    <ligand>
        <name>substrate</name>
    </ligand>
</feature>
<dbReference type="PANTHER" id="PTHR48109:SF4">
    <property type="entry name" value="DIHYDROOROTATE DEHYDROGENASE (QUINONE), MITOCHONDRIAL"/>
    <property type="match status" value="1"/>
</dbReference>
<evidence type="ECO:0000256" key="6">
    <source>
        <dbReference type="ARBA" id="ARBA00022643"/>
    </source>
</evidence>
<comment type="subcellular location">
    <subcellularLocation>
        <location evidence="11">Cell membrane</location>
        <topology evidence="11">Peripheral membrane protein</topology>
    </subcellularLocation>
    <subcellularLocation>
        <location evidence="2">Membrane</location>
    </subcellularLocation>
</comment>
<feature type="binding site" evidence="11">
    <location>
        <position position="166"/>
    </location>
    <ligand>
        <name>substrate</name>
    </ligand>
</feature>
<dbReference type="UniPathway" id="UPA00070">
    <property type="reaction ID" value="UER00946"/>
</dbReference>
<dbReference type="OrthoDB" id="9802377at2"/>
<dbReference type="NCBIfam" id="NF003645">
    <property type="entry name" value="PRK05286.1-2"/>
    <property type="match status" value="1"/>
</dbReference>
<evidence type="ECO:0000256" key="11">
    <source>
        <dbReference type="HAMAP-Rule" id="MF_00225"/>
    </source>
</evidence>
<keyword evidence="5 11" id="KW-0285">Flavoprotein</keyword>
<dbReference type="GO" id="GO:0106430">
    <property type="term" value="F:dihydroorotate dehydrogenase (quinone) activity"/>
    <property type="evidence" value="ECO:0007669"/>
    <property type="project" value="UniProtKB-EC"/>
</dbReference>
<dbReference type="PIRSF" id="PIRSF000164">
    <property type="entry name" value="DHO_oxidase"/>
    <property type="match status" value="1"/>
</dbReference>
<name>A0A4Y9EJZ0_9SPHN</name>
<feature type="binding site" evidence="11">
    <location>
        <begin position="106"/>
        <end position="110"/>
    </location>
    <ligand>
        <name>substrate</name>
    </ligand>
</feature>
<dbReference type="InterPro" id="IPR012135">
    <property type="entry name" value="Dihydroorotate_DH_1_2"/>
</dbReference>
<feature type="binding site" evidence="11">
    <location>
        <position position="135"/>
    </location>
    <ligand>
        <name>FMN</name>
        <dbReference type="ChEBI" id="CHEBI:58210"/>
    </ligand>
</feature>
<feature type="active site" description="Nucleophile" evidence="11">
    <location>
        <position position="169"/>
    </location>
</feature>
<dbReference type="EC" id="1.3.5.2" evidence="11"/>